<dbReference type="InterPro" id="IPR023299">
    <property type="entry name" value="ATPase_P-typ_cyto_dom_N"/>
</dbReference>
<dbReference type="SUPFAM" id="SSF56784">
    <property type="entry name" value="HAD-like"/>
    <property type="match status" value="1"/>
</dbReference>
<keyword evidence="11" id="KW-1278">Translocase</keyword>
<dbReference type="RefSeq" id="WP_089375875.1">
    <property type="nucleotide sequence ID" value="NZ_FZOA01000007.1"/>
</dbReference>
<comment type="subcellular location">
    <subcellularLocation>
        <location evidence="1">Cell membrane</location>
        <topology evidence="1">Multi-pass membrane protein</topology>
    </subcellularLocation>
</comment>
<feature type="transmembrane region" description="Helical" evidence="15">
    <location>
        <begin position="214"/>
        <end position="235"/>
    </location>
</feature>
<feature type="transmembrane region" description="Helical" evidence="15">
    <location>
        <begin position="428"/>
        <end position="450"/>
    </location>
</feature>
<dbReference type="PANTHER" id="PTHR43520:SF5">
    <property type="entry name" value="CATION-TRANSPORTING P-TYPE ATPASE-RELATED"/>
    <property type="match status" value="1"/>
</dbReference>
<dbReference type="InterPro" id="IPR036163">
    <property type="entry name" value="HMA_dom_sf"/>
</dbReference>
<dbReference type="AlphaFoldDB" id="A0A239AB54"/>
<dbReference type="InterPro" id="IPR008250">
    <property type="entry name" value="ATPase_P-typ_transduc_dom_A_sf"/>
</dbReference>
<evidence type="ECO:0000256" key="4">
    <source>
        <dbReference type="ARBA" id="ARBA00022475"/>
    </source>
</evidence>
<keyword evidence="7 15" id="KW-0479">Metal-binding</keyword>
<feature type="transmembrane region" description="Helical" evidence="15">
    <location>
        <begin position="456"/>
        <end position="479"/>
    </location>
</feature>
<dbReference type="InterPro" id="IPR023298">
    <property type="entry name" value="ATPase_P-typ_TM_dom_sf"/>
</dbReference>
<evidence type="ECO:0000313" key="18">
    <source>
        <dbReference type="Proteomes" id="UP000198305"/>
    </source>
</evidence>
<dbReference type="EMBL" id="FZOA01000007">
    <property type="protein sequence ID" value="SNR92820.1"/>
    <property type="molecule type" value="Genomic_DNA"/>
</dbReference>
<dbReference type="SUPFAM" id="SSF81653">
    <property type="entry name" value="Calcium ATPase, transduction domain A"/>
    <property type="match status" value="1"/>
</dbReference>
<dbReference type="NCBIfam" id="TIGR01511">
    <property type="entry name" value="ATPase-IB1_Cu"/>
    <property type="match status" value="1"/>
</dbReference>
<dbReference type="GO" id="GO:0005507">
    <property type="term" value="F:copper ion binding"/>
    <property type="evidence" value="ECO:0007669"/>
    <property type="project" value="TreeGrafter"/>
</dbReference>
<dbReference type="PROSITE" id="PS00154">
    <property type="entry name" value="ATPASE_E1_E2"/>
    <property type="match status" value="1"/>
</dbReference>
<evidence type="ECO:0000256" key="11">
    <source>
        <dbReference type="ARBA" id="ARBA00022967"/>
    </source>
</evidence>
<protein>
    <submittedName>
        <fullName evidence="17">Cu2+-exporting ATPase</fullName>
    </submittedName>
</protein>
<dbReference type="Pfam" id="PF00702">
    <property type="entry name" value="Hydrolase"/>
    <property type="match status" value="1"/>
</dbReference>
<organism evidence="17 18">
    <name type="scientific">Methylobacillus rhizosphaerae</name>
    <dbReference type="NCBI Taxonomy" id="551994"/>
    <lineage>
        <taxon>Bacteria</taxon>
        <taxon>Pseudomonadati</taxon>
        <taxon>Pseudomonadota</taxon>
        <taxon>Betaproteobacteria</taxon>
        <taxon>Nitrosomonadales</taxon>
        <taxon>Methylophilaceae</taxon>
        <taxon>Methylobacillus</taxon>
    </lineage>
</organism>
<dbReference type="SUPFAM" id="SSF81665">
    <property type="entry name" value="Calcium ATPase, transmembrane domain M"/>
    <property type="match status" value="1"/>
</dbReference>
<feature type="transmembrane region" description="Helical" evidence="15">
    <location>
        <begin position="247"/>
        <end position="268"/>
    </location>
</feature>
<dbReference type="GO" id="GO:0005886">
    <property type="term" value="C:plasma membrane"/>
    <property type="evidence" value="ECO:0007669"/>
    <property type="project" value="UniProtKB-SubCell"/>
</dbReference>
<dbReference type="GO" id="GO:0016887">
    <property type="term" value="F:ATP hydrolysis activity"/>
    <property type="evidence" value="ECO:0007669"/>
    <property type="project" value="InterPro"/>
</dbReference>
<evidence type="ECO:0000259" key="16">
    <source>
        <dbReference type="PROSITE" id="PS50846"/>
    </source>
</evidence>
<dbReference type="Gene3D" id="3.40.1110.10">
    <property type="entry name" value="Calcium-transporting ATPase, cytoplasmic domain N"/>
    <property type="match status" value="1"/>
</dbReference>
<dbReference type="FunFam" id="2.70.150.10:FF:000002">
    <property type="entry name" value="Copper-transporting ATPase 1, putative"/>
    <property type="match status" value="1"/>
</dbReference>
<dbReference type="SUPFAM" id="SSF55008">
    <property type="entry name" value="HMA, heavy metal-associated domain"/>
    <property type="match status" value="1"/>
</dbReference>
<dbReference type="NCBIfam" id="TIGR01525">
    <property type="entry name" value="ATPase-IB_hvy"/>
    <property type="match status" value="1"/>
</dbReference>
<keyword evidence="8 15" id="KW-0547">Nucleotide-binding</keyword>
<evidence type="ECO:0000313" key="17">
    <source>
        <dbReference type="EMBL" id="SNR92820.1"/>
    </source>
</evidence>
<dbReference type="Gene3D" id="2.70.150.10">
    <property type="entry name" value="Calcium-transporting ATPase, cytoplasmic transduction domain A"/>
    <property type="match status" value="1"/>
</dbReference>
<dbReference type="Pfam" id="PF12156">
    <property type="entry name" value="ATPase-cat_bd"/>
    <property type="match status" value="1"/>
</dbReference>
<dbReference type="Gene3D" id="3.30.70.100">
    <property type="match status" value="1"/>
</dbReference>
<feature type="transmembrane region" description="Helical" evidence="15">
    <location>
        <begin position="274"/>
        <end position="293"/>
    </location>
</feature>
<keyword evidence="14 15" id="KW-0472">Membrane</keyword>
<dbReference type="Proteomes" id="UP000198305">
    <property type="component" value="Unassembled WGS sequence"/>
</dbReference>
<feature type="transmembrane region" description="Helical" evidence="15">
    <location>
        <begin position="759"/>
        <end position="775"/>
    </location>
</feature>
<evidence type="ECO:0000256" key="8">
    <source>
        <dbReference type="ARBA" id="ARBA00022741"/>
    </source>
</evidence>
<dbReference type="Pfam" id="PF00122">
    <property type="entry name" value="E1-E2_ATPase"/>
    <property type="match status" value="1"/>
</dbReference>
<evidence type="ECO:0000256" key="6">
    <source>
        <dbReference type="ARBA" id="ARBA00022692"/>
    </source>
</evidence>
<dbReference type="InterPro" id="IPR018303">
    <property type="entry name" value="ATPase_P-typ_P_site"/>
</dbReference>
<dbReference type="GO" id="GO:0043682">
    <property type="term" value="F:P-type divalent copper transporter activity"/>
    <property type="evidence" value="ECO:0007669"/>
    <property type="project" value="TreeGrafter"/>
</dbReference>
<dbReference type="GO" id="GO:0055070">
    <property type="term" value="P:copper ion homeostasis"/>
    <property type="evidence" value="ECO:0007669"/>
    <property type="project" value="TreeGrafter"/>
</dbReference>
<evidence type="ECO:0000256" key="10">
    <source>
        <dbReference type="ARBA" id="ARBA00022842"/>
    </source>
</evidence>
<comment type="similarity">
    <text evidence="2 15">Belongs to the cation transport ATPase (P-type) (TC 3.A.3) family. Type IB subfamily.</text>
</comment>
<keyword evidence="10" id="KW-0460">Magnesium</keyword>
<dbReference type="PANTHER" id="PTHR43520">
    <property type="entry name" value="ATP7, ISOFORM B"/>
    <property type="match status" value="1"/>
</dbReference>
<keyword evidence="4 15" id="KW-1003">Cell membrane</keyword>
<reference evidence="18" key="1">
    <citation type="submission" date="2017-06" db="EMBL/GenBank/DDBJ databases">
        <authorList>
            <person name="Varghese N."/>
            <person name="Submissions S."/>
        </authorList>
    </citation>
    <scope>NUCLEOTIDE SEQUENCE [LARGE SCALE GENOMIC DNA]</scope>
    <source>
        <strain evidence="18">Ca-68</strain>
    </source>
</reference>
<dbReference type="PROSITE" id="PS50846">
    <property type="entry name" value="HMA_2"/>
    <property type="match status" value="1"/>
</dbReference>
<evidence type="ECO:0000256" key="7">
    <source>
        <dbReference type="ARBA" id="ARBA00022723"/>
    </source>
</evidence>
<dbReference type="Gene3D" id="3.40.50.1000">
    <property type="entry name" value="HAD superfamily/HAD-like"/>
    <property type="match status" value="1"/>
</dbReference>
<sequence length="802" mass="87581">MTADVTCYHCGLPVPDNTDFQVAVLGQRRRMCCHGCQAVAESIVQNGLEGYYEHRTELPQTAEELVPDELRQLELYDHPEVQKSFVHDESGELLEASLILEDITCAACIWLNERHLQQLDGVVMASINYSSHRARVRWDDKKIRLSQILAEIRKLGYHAHPFSAQQQQEVREHQRRQDFRRLAIAGLSAGQVMMVAVAFYAGPAQGLEPATAQLLRWFSLIMTMPAMLYSAWPFYQAAWRSIRRGHVGMDVPISLGLITGFIGSVWVTLHGDGIVYYDTLTMLIFFLLATRYLERHAREKSIEAAENLHRLIPPMATRLDENQQPQIVPLHDLQVGDTLLVKPGETIAGDGTVLQGISQVDESLLTGESRPVPKSLGDHVYAGSINYESPLQVQVGGVGEQTVIAGIARLLDRAQAEKPRLARVADIVAVYFTTILLVAVVVIGLVWWWIAPERCFEIILAVLVVSCPCALSLAAPAAFAAAGSHLVGRGVLLTRGHALESLAQVRHIVFDKTGTLTMGRPRITAVLPYGDAQREDVLRLAASLEQSSEHPLARSFTEMVNTAQRLPVLDAGNQPGKGISGEINGERYYIGNAALNTNVTYPEPPVLPPGSSLVWLSNPRRVLAAFVLADAMRPGVGQLMASLKERQIMVSILSGDRASSVQHFADVAGITSWKSDLTPEGKLAALREMQQQGNVVAMVGDGINDAPVLAGAQVSFAMGNGTQMARASGDIILLGENLQEIDHAIATGRFTVSVVRQNFTWALIYNAVALPFAAAGLIAPWMAAIGMSVSSLIVILNSLRLR</sequence>
<evidence type="ECO:0000256" key="1">
    <source>
        <dbReference type="ARBA" id="ARBA00004651"/>
    </source>
</evidence>
<dbReference type="InterPro" id="IPR036412">
    <property type="entry name" value="HAD-like_sf"/>
</dbReference>
<dbReference type="InterPro" id="IPR059000">
    <property type="entry name" value="ATPase_P-type_domA"/>
</dbReference>
<keyword evidence="12 15" id="KW-1133">Transmembrane helix</keyword>
<evidence type="ECO:0000256" key="15">
    <source>
        <dbReference type="RuleBase" id="RU362081"/>
    </source>
</evidence>
<dbReference type="PRINTS" id="PR00119">
    <property type="entry name" value="CATATPASE"/>
</dbReference>
<dbReference type="GO" id="GO:0005524">
    <property type="term" value="F:ATP binding"/>
    <property type="evidence" value="ECO:0007669"/>
    <property type="project" value="UniProtKB-UniRule"/>
</dbReference>
<evidence type="ECO:0000256" key="13">
    <source>
        <dbReference type="ARBA" id="ARBA00023065"/>
    </source>
</evidence>
<accession>A0A239AB54</accession>
<dbReference type="NCBIfam" id="TIGR01494">
    <property type="entry name" value="ATPase_P-type"/>
    <property type="match status" value="1"/>
</dbReference>
<dbReference type="PRINTS" id="PR00943">
    <property type="entry name" value="CUATPASE"/>
</dbReference>
<dbReference type="PROSITE" id="PS01229">
    <property type="entry name" value="COF_2"/>
    <property type="match status" value="1"/>
</dbReference>
<keyword evidence="3" id="KW-0813">Transport</keyword>
<feature type="transmembrane region" description="Helical" evidence="15">
    <location>
        <begin position="182"/>
        <end position="202"/>
    </location>
</feature>
<name>A0A239AB54_9PROT</name>
<evidence type="ECO:0000256" key="9">
    <source>
        <dbReference type="ARBA" id="ARBA00022840"/>
    </source>
</evidence>
<dbReference type="NCBIfam" id="TIGR01512">
    <property type="entry name" value="ATPase-IB2_Cd"/>
    <property type="match status" value="1"/>
</dbReference>
<dbReference type="Pfam" id="PF00403">
    <property type="entry name" value="HMA"/>
    <property type="match status" value="1"/>
</dbReference>
<dbReference type="InterPro" id="IPR001757">
    <property type="entry name" value="P_typ_ATPase"/>
</dbReference>
<keyword evidence="13" id="KW-0406">Ion transport</keyword>
<gene>
    <name evidence="17" type="ORF">SAMN05192560_1785</name>
</gene>
<proteinExistence type="inferred from homology"/>
<keyword evidence="6 15" id="KW-0812">Transmembrane</keyword>
<keyword evidence="9 15" id="KW-0067">ATP-binding</keyword>
<dbReference type="InterPro" id="IPR027256">
    <property type="entry name" value="P-typ_ATPase_IB"/>
</dbReference>
<keyword evidence="5" id="KW-0597">Phosphoprotein</keyword>
<feature type="domain" description="HMA" evidence="16">
    <location>
        <begin position="94"/>
        <end position="160"/>
    </location>
</feature>
<evidence type="ECO:0000256" key="3">
    <source>
        <dbReference type="ARBA" id="ARBA00022448"/>
    </source>
</evidence>
<keyword evidence="18" id="KW-1185">Reference proteome</keyword>
<evidence type="ECO:0000256" key="2">
    <source>
        <dbReference type="ARBA" id="ARBA00006024"/>
    </source>
</evidence>
<evidence type="ECO:0000256" key="5">
    <source>
        <dbReference type="ARBA" id="ARBA00022553"/>
    </source>
</evidence>
<dbReference type="InterPro" id="IPR023214">
    <property type="entry name" value="HAD_sf"/>
</dbReference>
<dbReference type="CDD" id="cd02079">
    <property type="entry name" value="P-type_ATPase_HM"/>
    <property type="match status" value="1"/>
</dbReference>
<evidence type="ECO:0000256" key="14">
    <source>
        <dbReference type="ARBA" id="ARBA00023136"/>
    </source>
</evidence>
<evidence type="ECO:0000256" key="12">
    <source>
        <dbReference type="ARBA" id="ARBA00022989"/>
    </source>
</evidence>
<dbReference type="OrthoDB" id="8552577at2"/>
<dbReference type="InterPro" id="IPR021993">
    <property type="entry name" value="ATPase-cat-bd"/>
</dbReference>
<dbReference type="InterPro" id="IPR006121">
    <property type="entry name" value="HMA_dom"/>
</dbReference>